<dbReference type="EMBL" id="BAAAQX010000004">
    <property type="protein sequence ID" value="GAA2206534.1"/>
    <property type="molecule type" value="Genomic_DNA"/>
</dbReference>
<protein>
    <submittedName>
        <fullName evidence="1">Uncharacterized protein</fullName>
    </submittedName>
</protein>
<dbReference type="Pfam" id="PF06772">
    <property type="entry name" value="LtrA"/>
    <property type="match status" value="1"/>
</dbReference>
<comment type="caution">
    <text evidence="1">The sequence shown here is derived from an EMBL/GenBank/DDBJ whole genome shotgun (WGS) entry which is preliminary data.</text>
</comment>
<proteinExistence type="predicted"/>
<dbReference type="Proteomes" id="UP001499843">
    <property type="component" value="Unassembled WGS sequence"/>
</dbReference>
<evidence type="ECO:0000313" key="1">
    <source>
        <dbReference type="EMBL" id="GAA2206534.1"/>
    </source>
</evidence>
<organism evidence="1 2">
    <name type="scientific">Nonomuraea monospora</name>
    <dbReference type="NCBI Taxonomy" id="568818"/>
    <lineage>
        <taxon>Bacteria</taxon>
        <taxon>Bacillati</taxon>
        <taxon>Actinomycetota</taxon>
        <taxon>Actinomycetes</taxon>
        <taxon>Streptosporangiales</taxon>
        <taxon>Streptosporangiaceae</taxon>
        <taxon>Nonomuraea</taxon>
    </lineage>
</organism>
<evidence type="ECO:0000313" key="2">
    <source>
        <dbReference type="Proteomes" id="UP001499843"/>
    </source>
</evidence>
<keyword evidence="2" id="KW-1185">Reference proteome</keyword>
<reference evidence="1 2" key="1">
    <citation type="journal article" date="2019" name="Int. J. Syst. Evol. Microbiol.">
        <title>The Global Catalogue of Microorganisms (GCM) 10K type strain sequencing project: providing services to taxonomists for standard genome sequencing and annotation.</title>
        <authorList>
            <consortium name="The Broad Institute Genomics Platform"/>
            <consortium name="The Broad Institute Genome Sequencing Center for Infectious Disease"/>
            <person name="Wu L."/>
            <person name="Ma J."/>
        </authorList>
    </citation>
    <scope>NUCLEOTIDE SEQUENCE [LARGE SCALE GENOMIC DNA]</scope>
    <source>
        <strain evidence="1 2">JCM 16114</strain>
    </source>
</reference>
<gene>
    <name evidence="1" type="ORF">GCM10009850_019920</name>
</gene>
<name>A0ABN3CB51_9ACTN</name>
<dbReference type="InterPro" id="IPR010640">
    <property type="entry name" value="Low_temperature_requirement_A"/>
</dbReference>
<accession>A0ABN3CB51</accession>
<sequence length="89" mass="8822">MLALLWWTWEAYTWLGNQARADEGALRGGTAAATAAVFVVALAIGRRRSVAPPDPVVLGVAAGRGAVPGGGGVAGRVGADGVVRRGAAG</sequence>